<keyword evidence="2" id="KW-1185">Reference proteome</keyword>
<dbReference type="EMBL" id="AOCG01000002">
    <property type="protein sequence ID" value="EUJ21535.1"/>
    <property type="molecule type" value="Genomic_DNA"/>
</dbReference>
<dbReference type="Proteomes" id="UP000019246">
    <property type="component" value="Unassembled WGS sequence"/>
</dbReference>
<protein>
    <submittedName>
        <fullName evidence="1">Uncharacterized protein</fullName>
    </submittedName>
</protein>
<accession>W7BA14</accession>
<sequence length="110" mass="13090">MLNEEILFIRVNKYEYLLKKGTISNYSFNIIDEDRLGFLTLLFEELDYPMEEQDIQSVLQQELTISEEQISDILTQLRDSDILVAKSNKKKRNNLCTYTIKNQRTSYKKN</sequence>
<dbReference type="STRING" id="1265818.MAQA_02352"/>
<gene>
    <name evidence="1" type="ORF">MAQA_02352</name>
</gene>
<evidence type="ECO:0000313" key="1">
    <source>
        <dbReference type="EMBL" id="EUJ21535.1"/>
    </source>
</evidence>
<comment type="caution">
    <text evidence="1">The sequence shown here is derived from an EMBL/GenBank/DDBJ whole genome shotgun (WGS) entry which is preliminary data.</text>
</comment>
<name>W7BA14_9LIST</name>
<dbReference type="AlphaFoldDB" id="W7BA14"/>
<dbReference type="PATRIC" id="fig|1265818.5.peg.475"/>
<proteinExistence type="predicted"/>
<organism evidence="1 2">
    <name type="scientific">Listeria aquatica FSL S10-1188</name>
    <dbReference type="NCBI Taxonomy" id="1265818"/>
    <lineage>
        <taxon>Bacteria</taxon>
        <taxon>Bacillati</taxon>
        <taxon>Bacillota</taxon>
        <taxon>Bacilli</taxon>
        <taxon>Bacillales</taxon>
        <taxon>Listeriaceae</taxon>
        <taxon>Listeria</taxon>
    </lineage>
</organism>
<reference evidence="1 2" key="1">
    <citation type="journal article" date="2014" name="Int. J. Syst. Evol. Microbiol.">
        <title>Listeria floridensis sp. nov., Listeria aquatica sp. nov., Listeria cornellensis sp. nov., Listeria riparia sp. nov. and Listeria grandensis sp. nov., from agricultural and natural environments.</title>
        <authorList>
            <person name="den Bakker H.C."/>
            <person name="Warchocki S."/>
            <person name="Wright E.M."/>
            <person name="Allred A.F."/>
            <person name="Ahlstrom C."/>
            <person name="Manuel C.S."/>
            <person name="Stasiewicz M.J."/>
            <person name="Burrell A."/>
            <person name="Roof S."/>
            <person name="Strawn L."/>
            <person name="Fortes E.D."/>
            <person name="Nightingale K.K."/>
            <person name="Kephart D."/>
            <person name="Wiedmann M."/>
        </authorList>
    </citation>
    <scope>NUCLEOTIDE SEQUENCE [LARGE SCALE GENOMIC DNA]</scope>
    <source>
        <strain evidence="1 2">FSL S10-1188</strain>
    </source>
</reference>
<evidence type="ECO:0000313" key="2">
    <source>
        <dbReference type="Proteomes" id="UP000019246"/>
    </source>
</evidence>